<dbReference type="InterPro" id="IPR036259">
    <property type="entry name" value="MFS_trans_sf"/>
</dbReference>
<reference evidence="4" key="1">
    <citation type="submission" date="2019-01" db="EMBL/GenBank/DDBJ databases">
        <title>Gri0909 isolated from a small marine red alga.</title>
        <authorList>
            <person name="Kim J."/>
            <person name="Jeong S.E."/>
            <person name="Jeon C.O."/>
        </authorList>
    </citation>
    <scope>NUCLEOTIDE SEQUENCE [LARGE SCALE GENOMIC DNA]</scope>
    <source>
        <strain evidence="4">Gri0909</strain>
    </source>
</reference>
<feature type="transmembrane region" description="Helical" evidence="2">
    <location>
        <begin position="147"/>
        <end position="169"/>
    </location>
</feature>
<feature type="transmembrane region" description="Helical" evidence="2">
    <location>
        <begin position="72"/>
        <end position="90"/>
    </location>
</feature>
<evidence type="ECO:0000256" key="2">
    <source>
        <dbReference type="SAM" id="Phobius"/>
    </source>
</evidence>
<dbReference type="PANTHER" id="PTHR43317">
    <property type="entry name" value="THERMOSPERMINE SYNTHASE ACAULIS5"/>
    <property type="match status" value="1"/>
</dbReference>
<keyword evidence="1" id="KW-0620">Polyamine biosynthesis</keyword>
<protein>
    <submittedName>
        <fullName evidence="3">Spermidine synthase</fullName>
    </submittedName>
</protein>
<feature type="transmembrane region" description="Helical" evidence="2">
    <location>
        <begin position="110"/>
        <end position="135"/>
    </location>
</feature>
<evidence type="ECO:0000256" key="1">
    <source>
        <dbReference type="ARBA" id="ARBA00023115"/>
    </source>
</evidence>
<keyword evidence="2" id="KW-1133">Transmembrane helix</keyword>
<dbReference type="NCBIfam" id="NF037959">
    <property type="entry name" value="MFS_SpdSyn"/>
    <property type="match status" value="1"/>
</dbReference>
<dbReference type="InterPro" id="IPR029063">
    <property type="entry name" value="SAM-dependent_MTases_sf"/>
</dbReference>
<keyword evidence="2" id="KW-0472">Membrane</keyword>
<dbReference type="EMBL" id="SADE01000001">
    <property type="protein sequence ID" value="RVU38164.1"/>
    <property type="molecule type" value="Genomic_DNA"/>
</dbReference>
<dbReference type="OrthoDB" id="8221452at2"/>
<dbReference type="PANTHER" id="PTHR43317:SF1">
    <property type="entry name" value="THERMOSPERMINE SYNTHASE ACAULIS5"/>
    <property type="match status" value="1"/>
</dbReference>
<name>A0A3S2Z910_9PROT</name>
<dbReference type="AlphaFoldDB" id="A0A3S2Z910"/>
<comment type="caution">
    <text evidence="3">The sequence shown here is derived from an EMBL/GenBank/DDBJ whole genome shotgun (WGS) entry which is preliminary data.</text>
</comment>
<feature type="transmembrane region" description="Helical" evidence="2">
    <location>
        <begin position="175"/>
        <end position="195"/>
    </location>
</feature>
<organism evidence="3 4">
    <name type="scientific">Hwanghaeella grinnelliae</name>
    <dbReference type="NCBI Taxonomy" id="2500179"/>
    <lineage>
        <taxon>Bacteria</taxon>
        <taxon>Pseudomonadati</taxon>
        <taxon>Pseudomonadota</taxon>
        <taxon>Alphaproteobacteria</taxon>
        <taxon>Rhodospirillales</taxon>
        <taxon>Rhodospirillaceae</taxon>
        <taxon>Hwanghaeella</taxon>
    </lineage>
</organism>
<feature type="transmembrane region" description="Helical" evidence="2">
    <location>
        <begin position="202"/>
        <end position="220"/>
    </location>
</feature>
<dbReference type="Gene3D" id="3.40.50.150">
    <property type="entry name" value="Vaccinia Virus protein VP39"/>
    <property type="match status" value="1"/>
</dbReference>
<feature type="transmembrane region" description="Helical" evidence="2">
    <location>
        <begin position="39"/>
        <end position="60"/>
    </location>
</feature>
<dbReference type="SUPFAM" id="SSF53335">
    <property type="entry name" value="S-adenosyl-L-methionine-dependent methyltransferases"/>
    <property type="match status" value="1"/>
</dbReference>
<evidence type="ECO:0000313" key="3">
    <source>
        <dbReference type="EMBL" id="RVU38164.1"/>
    </source>
</evidence>
<keyword evidence="2" id="KW-0812">Transmembrane</keyword>
<sequence length="492" mass="51646">MTRALLVLTAFLSSAAVLVLEILAGRLLAPYVGMSVYTWTAIISTVLAGLTVGNWTGGYLSRGRLNSDLRRLGMVLFAAAFATISILLLVKPLAASILSNTDNAMTGVILMSLGLFFLPAFLGGVASPIIATAVVTMTPGREGRALGAIYAAGSAGAIAGSAGSGFLLIPYLGSAQSTIAAAGVLGALAALWLVLTWQRFGGIAAAAVIIAMGFGADRHWQSVCDEESPTFCIRVIGFDGPNVASSSIRGMVLDHLVHGVNMEGNPTAILSPYAAQMDAAARILKPEGGAAFFVGGGAYTLPRAWLGRGRIVVAEIDPTVTKVAQDFFWVDTAEMEVLHQDARLALTQQANAAFDLVVGDAFKDVAAPFHLVTREFATLVSSKLRPQGIYLLNLVDRMPDPTALHAVLATLSDVFPSVVVWRDDQPSAGPNRHTFVIAAANRPEVLFGAERASIEGWAPHPVQAQDLASPMILTDDHAPLEHLLGLVSDTVQ</sequence>
<dbReference type="SUPFAM" id="SSF103473">
    <property type="entry name" value="MFS general substrate transporter"/>
    <property type="match status" value="1"/>
</dbReference>
<evidence type="ECO:0000313" key="4">
    <source>
        <dbReference type="Proteomes" id="UP000287447"/>
    </source>
</evidence>
<dbReference type="GO" id="GO:0006596">
    <property type="term" value="P:polyamine biosynthetic process"/>
    <property type="evidence" value="ECO:0007669"/>
    <property type="project" value="UniProtKB-KW"/>
</dbReference>
<dbReference type="GO" id="GO:0010487">
    <property type="term" value="F:thermospermine synthase activity"/>
    <property type="evidence" value="ECO:0007669"/>
    <property type="project" value="TreeGrafter"/>
</dbReference>
<proteinExistence type="predicted"/>
<dbReference type="RefSeq" id="WP_127763536.1">
    <property type="nucleotide sequence ID" value="NZ_SADE01000001.1"/>
</dbReference>
<gene>
    <name evidence="3" type="ORF">EOI86_02350</name>
</gene>
<dbReference type="Proteomes" id="UP000287447">
    <property type="component" value="Unassembled WGS sequence"/>
</dbReference>
<accession>A0A3S2Z910</accession>
<keyword evidence="4" id="KW-1185">Reference proteome</keyword>